<reference evidence="2 3" key="1">
    <citation type="submission" date="2018-06" db="EMBL/GenBank/DDBJ databases">
        <authorList>
            <consortium name="Pathogen Informatics"/>
            <person name="Doyle S."/>
        </authorList>
    </citation>
    <scope>NUCLEOTIDE SEQUENCE [LARGE SCALE GENOMIC DNA]</scope>
    <source>
        <strain evidence="2 3">NCTC13456</strain>
    </source>
</reference>
<dbReference type="PANTHER" id="PTHR30383">
    <property type="entry name" value="THIOESTERASE 1/PROTEASE 1/LYSOPHOSPHOLIPASE L1"/>
    <property type="match status" value="1"/>
</dbReference>
<gene>
    <name evidence="2" type="ORF">NCTC13456_01460</name>
</gene>
<dbReference type="Proteomes" id="UP000254737">
    <property type="component" value="Unassembled WGS sequence"/>
</dbReference>
<evidence type="ECO:0000259" key="1">
    <source>
        <dbReference type="Pfam" id="PF13472"/>
    </source>
</evidence>
<dbReference type="InterPro" id="IPR013830">
    <property type="entry name" value="SGNH_hydro"/>
</dbReference>
<dbReference type="STRING" id="343874.GCA_000805695_02792"/>
<dbReference type="CDD" id="cd00229">
    <property type="entry name" value="SGNH_hydrolase"/>
    <property type="match status" value="1"/>
</dbReference>
<protein>
    <submittedName>
        <fullName evidence="2">GDSL-like Lipase/Acylhydrolase</fullName>
    </submittedName>
</protein>
<dbReference type="EMBL" id="UFXS01000001">
    <property type="protein sequence ID" value="STD55296.1"/>
    <property type="molecule type" value="Genomic_DNA"/>
</dbReference>
<dbReference type="SUPFAM" id="SSF52266">
    <property type="entry name" value="SGNH hydrolase"/>
    <property type="match status" value="1"/>
</dbReference>
<name>A0A376G9V6_9FLAO</name>
<sequence length="208" mass="24075">MMMTNCLFFGDSITYGEYDGVLGGYVEILKRYCHAEFYNNNANEVNCFNLGIGGETTEGLMKRFEVETKARFSPDENLIFFFYGANDLAERNDLELVSLVNFESNLFEVISQAKEFTVNIYVISILPISKTVDGIKVPKRKFRTTQKIELYNQKLKELALQNQIEFIDIFSRFNSTKEEFLSKDGIHPNEKGYQFIANQIKPIVEKYL</sequence>
<evidence type="ECO:0000313" key="2">
    <source>
        <dbReference type="EMBL" id="STD55296.1"/>
    </source>
</evidence>
<evidence type="ECO:0000313" key="3">
    <source>
        <dbReference type="Proteomes" id="UP000254737"/>
    </source>
</evidence>
<dbReference type="Gene3D" id="3.40.50.1110">
    <property type="entry name" value="SGNH hydrolase"/>
    <property type="match status" value="1"/>
</dbReference>
<feature type="domain" description="SGNH hydrolase-type esterase" evidence="1">
    <location>
        <begin position="8"/>
        <end position="194"/>
    </location>
</feature>
<dbReference type="GO" id="GO:0004622">
    <property type="term" value="F:phosphatidylcholine lysophospholipase activity"/>
    <property type="evidence" value="ECO:0007669"/>
    <property type="project" value="TreeGrafter"/>
</dbReference>
<dbReference type="InterPro" id="IPR036514">
    <property type="entry name" value="SGNH_hydro_sf"/>
</dbReference>
<dbReference type="Pfam" id="PF13472">
    <property type="entry name" value="Lipase_GDSL_2"/>
    <property type="match status" value="1"/>
</dbReference>
<accession>A0A376G9V6</accession>
<keyword evidence="2" id="KW-0378">Hydrolase</keyword>
<dbReference type="PANTHER" id="PTHR30383:SF5">
    <property type="entry name" value="SGNH HYDROLASE-TYPE ESTERASE DOMAIN-CONTAINING PROTEIN"/>
    <property type="match status" value="1"/>
</dbReference>
<organism evidence="2 3">
    <name type="scientific">Empedobacter falsenii</name>
    <dbReference type="NCBI Taxonomy" id="343874"/>
    <lineage>
        <taxon>Bacteria</taxon>
        <taxon>Pseudomonadati</taxon>
        <taxon>Bacteroidota</taxon>
        <taxon>Flavobacteriia</taxon>
        <taxon>Flavobacteriales</taxon>
        <taxon>Weeksellaceae</taxon>
        <taxon>Empedobacter</taxon>
    </lineage>
</organism>
<proteinExistence type="predicted"/>
<dbReference type="InterPro" id="IPR051532">
    <property type="entry name" value="Ester_Hydrolysis_Enzymes"/>
</dbReference>
<dbReference type="AlphaFoldDB" id="A0A376G9V6"/>